<name>A0A5J6V7J1_9MICO</name>
<keyword evidence="4" id="KW-1185">Reference proteome</keyword>
<dbReference type="OrthoDB" id="4861979at2"/>
<keyword evidence="2" id="KW-0472">Membrane</keyword>
<feature type="region of interest" description="Disordered" evidence="1">
    <location>
        <begin position="1"/>
        <end position="31"/>
    </location>
</feature>
<evidence type="ECO:0000256" key="1">
    <source>
        <dbReference type="SAM" id="MobiDB-lite"/>
    </source>
</evidence>
<gene>
    <name evidence="3" type="ORF">FY030_16165</name>
</gene>
<feature type="region of interest" description="Disordered" evidence="1">
    <location>
        <begin position="103"/>
        <end position="188"/>
    </location>
</feature>
<feature type="compositionally biased region" description="Basic and acidic residues" evidence="1">
    <location>
        <begin position="1"/>
        <end position="12"/>
    </location>
</feature>
<proteinExistence type="predicted"/>
<organism evidence="3 4">
    <name type="scientific">Ornithinimicrobium pratense</name>
    <dbReference type="NCBI Taxonomy" id="2593973"/>
    <lineage>
        <taxon>Bacteria</taxon>
        <taxon>Bacillati</taxon>
        <taxon>Actinomycetota</taxon>
        <taxon>Actinomycetes</taxon>
        <taxon>Micrococcales</taxon>
        <taxon>Ornithinimicrobiaceae</taxon>
        <taxon>Ornithinimicrobium</taxon>
    </lineage>
</organism>
<dbReference type="KEGG" id="serw:FY030_16165"/>
<evidence type="ECO:0000313" key="3">
    <source>
        <dbReference type="EMBL" id="QFG70040.1"/>
    </source>
</evidence>
<feature type="transmembrane region" description="Helical" evidence="2">
    <location>
        <begin position="80"/>
        <end position="101"/>
    </location>
</feature>
<keyword evidence="2" id="KW-1133">Transmembrane helix</keyword>
<dbReference type="EMBL" id="CP044427">
    <property type="protein sequence ID" value="QFG70040.1"/>
    <property type="molecule type" value="Genomic_DNA"/>
</dbReference>
<dbReference type="RefSeq" id="WP_158062533.1">
    <property type="nucleotide sequence ID" value="NZ_CP044427.1"/>
</dbReference>
<dbReference type="Proteomes" id="UP000326546">
    <property type="component" value="Chromosome"/>
</dbReference>
<reference evidence="3 4" key="1">
    <citation type="submission" date="2019-09" db="EMBL/GenBank/DDBJ databases">
        <title>Serinicoccus pratensis sp. nov., isolated from meadow soil.</title>
        <authorList>
            <person name="Zhang W."/>
        </authorList>
    </citation>
    <scope>NUCLEOTIDE SEQUENCE [LARGE SCALE GENOMIC DNA]</scope>
    <source>
        <strain evidence="3 4">W204</strain>
    </source>
</reference>
<evidence type="ECO:0000256" key="2">
    <source>
        <dbReference type="SAM" id="Phobius"/>
    </source>
</evidence>
<keyword evidence="2" id="KW-0812">Transmembrane</keyword>
<dbReference type="AlphaFoldDB" id="A0A5J6V7J1"/>
<protein>
    <submittedName>
        <fullName evidence="3">Uncharacterized protein</fullName>
    </submittedName>
</protein>
<sequence>MSGAADRDRDEVDPTGIRDLLAGLPDPGPMPEDLVHRIEARLEVEHAARDHEASRRLGRHADRVVDLTAERGRRRPGRTLAWLGAAAAGLVVTATVVPQLVGGADGGDSGTAAYYPTRGQADTDTSEMHDDSAGEDAAGGGGNDTAGADESDADAEPRSMSSVGDEAAEAPIADGETDGGASPAAPAQPLVPLDGTLVLLTDLGLVEHDTLTETLLHAVDEHEASSTTTPRTSDLLSEGEATSCWRGLAATHSFDRYVAAPAQIVLPDGQREGDPVVVLLGVRDDGSARSWIMPQDCTRNPDTLPVLEGQRHG</sequence>
<accession>A0A5J6V7J1</accession>
<evidence type="ECO:0000313" key="4">
    <source>
        <dbReference type="Proteomes" id="UP000326546"/>
    </source>
</evidence>